<evidence type="ECO:0000313" key="1">
    <source>
        <dbReference type="EMBL" id="GFY39144.1"/>
    </source>
</evidence>
<evidence type="ECO:0000313" key="2">
    <source>
        <dbReference type="Proteomes" id="UP000886998"/>
    </source>
</evidence>
<dbReference type="Proteomes" id="UP000886998">
    <property type="component" value="Unassembled WGS sequence"/>
</dbReference>
<dbReference type="AlphaFoldDB" id="A0A8X6WPX8"/>
<name>A0A8X6WPX8_9ARAC</name>
<gene>
    <name evidence="1" type="primary">Mctp</name>
    <name evidence="1" type="ORF">TNIN_376851</name>
</gene>
<protein>
    <submittedName>
        <fullName evidence="1">Multiple C2 and transmembrane domain-containing protein</fullName>
    </submittedName>
</protein>
<feature type="non-terminal residue" evidence="1">
    <location>
        <position position="78"/>
    </location>
</feature>
<keyword evidence="1" id="KW-0812">Transmembrane</keyword>
<dbReference type="EMBL" id="BMAV01001235">
    <property type="protein sequence ID" value="GFY39144.1"/>
    <property type="molecule type" value="Genomic_DNA"/>
</dbReference>
<keyword evidence="1" id="KW-0472">Membrane</keyword>
<dbReference type="OrthoDB" id="6421546at2759"/>
<proteinExistence type="predicted"/>
<reference evidence="1" key="1">
    <citation type="submission" date="2020-08" db="EMBL/GenBank/DDBJ databases">
        <title>Multicomponent nature underlies the extraordinary mechanical properties of spider dragline silk.</title>
        <authorList>
            <person name="Kono N."/>
            <person name="Nakamura H."/>
            <person name="Mori M."/>
            <person name="Yoshida Y."/>
            <person name="Ohtoshi R."/>
            <person name="Malay A.D."/>
            <person name="Moran D.A.P."/>
            <person name="Tomita M."/>
            <person name="Numata K."/>
            <person name="Arakawa K."/>
        </authorList>
    </citation>
    <scope>NUCLEOTIDE SEQUENCE</scope>
</reference>
<comment type="caution">
    <text evidence="1">The sequence shown here is derived from an EMBL/GenBank/DDBJ whole genome shotgun (WGS) entry which is preliminary data.</text>
</comment>
<accession>A0A8X6WPX8</accession>
<keyword evidence="2" id="KW-1185">Reference proteome</keyword>
<sequence>MINCIIETYVKLLSANTKCHKSFGMLRFVQFFNKGSLLRLGFNTPSASPMVKRQKTQMWDSVVTIVLVEGKNLLAMDE</sequence>
<organism evidence="1 2">
    <name type="scientific">Trichonephila inaurata madagascariensis</name>
    <dbReference type="NCBI Taxonomy" id="2747483"/>
    <lineage>
        <taxon>Eukaryota</taxon>
        <taxon>Metazoa</taxon>
        <taxon>Ecdysozoa</taxon>
        <taxon>Arthropoda</taxon>
        <taxon>Chelicerata</taxon>
        <taxon>Arachnida</taxon>
        <taxon>Araneae</taxon>
        <taxon>Araneomorphae</taxon>
        <taxon>Entelegynae</taxon>
        <taxon>Araneoidea</taxon>
        <taxon>Nephilidae</taxon>
        <taxon>Trichonephila</taxon>
        <taxon>Trichonephila inaurata</taxon>
    </lineage>
</organism>